<dbReference type="Proteomes" id="UP001156881">
    <property type="component" value="Unassembled WGS sequence"/>
</dbReference>
<name>A0A7W6AG64_9HYPH</name>
<dbReference type="NCBIfam" id="NF041886">
    <property type="entry name" value="Rmf_CrpP_fam"/>
    <property type="match status" value="1"/>
</dbReference>
<evidence type="ECO:0000313" key="2">
    <source>
        <dbReference type="EMBL" id="MBB3902068.1"/>
    </source>
</evidence>
<dbReference type="EMBL" id="BSPG01000012">
    <property type="protein sequence ID" value="GLS44464.1"/>
    <property type="molecule type" value="Genomic_DNA"/>
</dbReference>
<sequence>MAEKLDPNRVIELTREGTRVRASGRPKDACPYPLDSPERIAWMEGFDGEQADQAPDLPMDQI</sequence>
<reference evidence="4" key="2">
    <citation type="journal article" date="2019" name="Int. J. Syst. Evol. Microbiol.">
        <title>The Global Catalogue of Microorganisms (GCM) 10K type strain sequencing project: providing services to taxonomists for standard genome sequencing and annotation.</title>
        <authorList>
            <consortium name="The Broad Institute Genomics Platform"/>
            <consortium name="The Broad Institute Genome Sequencing Center for Infectious Disease"/>
            <person name="Wu L."/>
            <person name="Ma J."/>
        </authorList>
    </citation>
    <scope>NUCLEOTIDE SEQUENCE [LARGE SCALE GENOMIC DNA]</scope>
    <source>
        <strain evidence="4">NBRC 107710</strain>
    </source>
</reference>
<accession>A0A7W6AG64</accession>
<dbReference type="InterPro" id="IPR007040">
    <property type="entry name" value="Ribosome_modulation_factor"/>
</dbReference>
<evidence type="ECO:0000313" key="1">
    <source>
        <dbReference type="EMBL" id="GLS44464.1"/>
    </source>
</evidence>
<dbReference type="Pfam" id="PF04957">
    <property type="entry name" value="RMF"/>
    <property type="match status" value="1"/>
</dbReference>
<dbReference type="Proteomes" id="UP000517759">
    <property type="component" value="Unassembled WGS sequence"/>
</dbReference>
<comment type="caution">
    <text evidence="2">The sequence shown here is derived from an EMBL/GenBank/DDBJ whole genome shotgun (WGS) entry which is preliminary data.</text>
</comment>
<evidence type="ECO:0000313" key="4">
    <source>
        <dbReference type="Proteomes" id="UP001156881"/>
    </source>
</evidence>
<keyword evidence="4" id="KW-1185">Reference proteome</keyword>
<dbReference type="EMBL" id="JACIDN010000003">
    <property type="protein sequence ID" value="MBB3902068.1"/>
    <property type="molecule type" value="Genomic_DNA"/>
</dbReference>
<dbReference type="RefSeq" id="WP_183503659.1">
    <property type="nucleotide sequence ID" value="NZ_BSPG01000012.1"/>
</dbReference>
<reference evidence="1" key="1">
    <citation type="journal article" date="2014" name="Int. J. Syst. Evol. Microbiol.">
        <title>Complete genome of a new Firmicutes species belonging to the dominant human colonic microbiota ('Ruminococcus bicirculans') reveals two chromosomes and a selective capacity to utilize plant glucans.</title>
        <authorList>
            <consortium name="NISC Comparative Sequencing Program"/>
            <person name="Wegmann U."/>
            <person name="Louis P."/>
            <person name="Goesmann A."/>
            <person name="Henrissat B."/>
            <person name="Duncan S.H."/>
            <person name="Flint H.J."/>
        </authorList>
    </citation>
    <scope>NUCLEOTIDE SEQUENCE</scope>
    <source>
        <strain evidence="1">NBRC 107710</strain>
    </source>
</reference>
<organism evidence="2 3">
    <name type="scientific">Methylobacterium brachythecii</name>
    <dbReference type="NCBI Taxonomy" id="1176177"/>
    <lineage>
        <taxon>Bacteria</taxon>
        <taxon>Pseudomonadati</taxon>
        <taxon>Pseudomonadota</taxon>
        <taxon>Alphaproteobacteria</taxon>
        <taxon>Hyphomicrobiales</taxon>
        <taxon>Methylobacteriaceae</taxon>
        <taxon>Methylobacterium</taxon>
    </lineage>
</organism>
<proteinExistence type="predicted"/>
<reference evidence="2 3" key="3">
    <citation type="submission" date="2020-08" db="EMBL/GenBank/DDBJ databases">
        <title>Genomic Encyclopedia of Type Strains, Phase IV (KMG-IV): sequencing the most valuable type-strain genomes for metagenomic binning, comparative biology and taxonomic classification.</title>
        <authorList>
            <person name="Goeker M."/>
        </authorList>
    </citation>
    <scope>NUCLEOTIDE SEQUENCE [LARGE SCALE GENOMIC DNA]</scope>
    <source>
        <strain evidence="2 3">DSM 24105</strain>
    </source>
</reference>
<dbReference type="AlphaFoldDB" id="A0A7W6AG64"/>
<evidence type="ECO:0000313" key="3">
    <source>
        <dbReference type="Proteomes" id="UP000517759"/>
    </source>
</evidence>
<gene>
    <name evidence="1" type="ORF">GCM10007884_24520</name>
    <name evidence="2" type="ORF">GGR33_001563</name>
</gene>
<protein>
    <submittedName>
        <fullName evidence="2">Ribosome modulation factor</fullName>
    </submittedName>
</protein>
<reference evidence="1" key="4">
    <citation type="submission" date="2023-01" db="EMBL/GenBank/DDBJ databases">
        <title>Draft genome sequence of Methylobacterium brachythecii strain NBRC 107710.</title>
        <authorList>
            <person name="Sun Q."/>
            <person name="Mori K."/>
        </authorList>
    </citation>
    <scope>NUCLEOTIDE SEQUENCE</scope>
    <source>
        <strain evidence="1">NBRC 107710</strain>
    </source>
</reference>